<gene>
    <name evidence="5" type="ORF">E4M00_14000</name>
</gene>
<keyword evidence="2" id="KW-0012">Acyltransferase</keyword>
<reference evidence="5 6" key="1">
    <citation type="journal article" date="2018" name="J. Microbiol.">
        <title>Leifsonia flava sp. nov., a novel actinobacterium isolated from the rhizosphere of Aquilegia viridiflora.</title>
        <authorList>
            <person name="Cai Y."/>
            <person name="Tao W.Z."/>
            <person name="Ma Y.J."/>
            <person name="Cheng J."/>
            <person name="Zhang M.Y."/>
            <person name="Zhang Y.X."/>
        </authorList>
    </citation>
    <scope>NUCLEOTIDE SEQUENCE [LARGE SCALE GENOMIC DNA]</scope>
    <source>
        <strain evidence="5 6">SYP-B2174</strain>
    </source>
</reference>
<evidence type="ECO:0000313" key="5">
    <source>
        <dbReference type="EMBL" id="TFV96425.1"/>
    </source>
</evidence>
<dbReference type="Gene3D" id="3.40.630.30">
    <property type="match status" value="1"/>
</dbReference>
<dbReference type="InterPro" id="IPR000182">
    <property type="entry name" value="GNAT_dom"/>
</dbReference>
<organism evidence="5 6">
    <name type="scientific">Orlajensenia leifsoniae</name>
    <dbReference type="NCBI Taxonomy" id="2561933"/>
    <lineage>
        <taxon>Bacteria</taxon>
        <taxon>Bacillati</taxon>
        <taxon>Actinomycetota</taxon>
        <taxon>Actinomycetes</taxon>
        <taxon>Micrococcales</taxon>
        <taxon>Microbacteriaceae</taxon>
        <taxon>Orlajensenia</taxon>
    </lineage>
</organism>
<dbReference type="PANTHER" id="PTHR43072:SF23">
    <property type="entry name" value="UPF0039 PROTEIN C11D3.02C"/>
    <property type="match status" value="1"/>
</dbReference>
<dbReference type="EMBL" id="SPQZ01000005">
    <property type="protein sequence ID" value="TFV96425.1"/>
    <property type="molecule type" value="Genomic_DNA"/>
</dbReference>
<dbReference type="PROSITE" id="PS51186">
    <property type="entry name" value="GNAT"/>
    <property type="match status" value="1"/>
</dbReference>
<proteinExistence type="predicted"/>
<protein>
    <submittedName>
        <fullName evidence="5">N-acetyltransferase family protein</fullName>
    </submittedName>
</protein>
<evidence type="ECO:0000259" key="4">
    <source>
        <dbReference type="PROSITE" id="PS51186"/>
    </source>
</evidence>
<dbReference type="InterPro" id="IPR016181">
    <property type="entry name" value="Acyl_CoA_acyltransferase"/>
</dbReference>
<evidence type="ECO:0000256" key="2">
    <source>
        <dbReference type="ARBA" id="ARBA00023315"/>
    </source>
</evidence>
<dbReference type="PANTHER" id="PTHR43072">
    <property type="entry name" value="N-ACETYLTRANSFERASE"/>
    <property type="match status" value="1"/>
</dbReference>
<dbReference type="SUPFAM" id="SSF55729">
    <property type="entry name" value="Acyl-CoA N-acyltransferases (Nat)"/>
    <property type="match status" value="1"/>
</dbReference>
<comment type="caution">
    <text evidence="5">The sequence shown here is derived from an EMBL/GenBank/DDBJ whole genome shotgun (WGS) entry which is preliminary data.</text>
</comment>
<evidence type="ECO:0000313" key="6">
    <source>
        <dbReference type="Proteomes" id="UP000298127"/>
    </source>
</evidence>
<evidence type="ECO:0000256" key="3">
    <source>
        <dbReference type="SAM" id="MobiDB-lite"/>
    </source>
</evidence>
<sequence>MLEEEYQPRRTLPPHLRKPASDEPPFEYSMRDAKPADLPHIREIYNYYVANSTVTFDTEPMTLRAWKTKYAYLAKLGMPFLVAESPRGIILGYALVAPWKQKRAYRFTVENSIYLGPAAAGKGLGQALLAELIEKSKAAGLKEIIAVIADQGAGASLHLHEKFGFKEIGRMGRVGYKFDRWLGTVMMQKSLK</sequence>
<accession>A0A4Y9QZK6</accession>
<feature type="domain" description="N-acetyltransferase" evidence="4">
    <location>
        <begin position="28"/>
        <end position="192"/>
    </location>
</feature>
<dbReference type="AlphaFoldDB" id="A0A4Y9QZK6"/>
<evidence type="ECO:0000256" key="1">
    <source>
        <dbReference type="ARBA" id="ARBA00022679"/>
    </source>
</evidence>
<dbReference type="Proteomes" id="UP000298127">
    <property type="component" value="Unassembled WGS sequence"/>
</dbReference>
<dbReference type="GO" id="GO:0016747">
    <property type="term" value="F:acyltransferase activity, transferring groups other than amino-acyl groups"/>
    <property type="evidence" value="ECO:0007669"/>
    <property type="project" value="InterPro"/>
</dbReference>
<feature type="region of interest" description="Disordered" evidence="3">
    <location>
        <begin position="1"/>
        <end position="28"/>
    </location>
</feature>
<keyword evidence="1 5" id="KW-0808">Transferase</keyword>
<dbReference type="CDD" id="cd04301">
    <property type="entry name" value="NAT_SF"/>
    <property type="match status" value="1"/>
</dbReference>
<dbReference type="Pfam" id="PF00583">
    <property type="entry name" value="Acetyltransf_1"/>
    <property type="match status" value="1"/>
</dbReference>
<dbReference type="RefSeq" id="WP_135121116.1">
    <property type="nucleotide sequence ID" value="NZ_SPQZ01000005.1"/>
</dbReference>
<name>A0A4Y9QZK6_9MICO</name>
<keyword evidence="6" id="KW-1185">Reference proteome</keyword>